<reference evidence="5" key="1">
    <citation type="submission" date="2022-08" db="EMBL/GenBank/DDBJ databases">
        <title>Whole genome sequencing of non-tuberculosis mycobacteria type-strains.</title>
        <authorList>
            <person name="Igarashi Y."/>
            <person name="Osugi A."/>
            <person name="Mitarai S."/>
        </authorList>
    </citation>
    <scope>NUCLEOTIDE SEQUENCE</scope>
    <source>
        <strain evidence="5">DSM 45127</strain>
    </source>
</reference>
<dbReference type="InterPro" id="IPR009057">
    <property type="entry name" value="Homeodomain-like_sf"/>
</dbReference>
<keyword evidence="1" id="KW-0805">Transcription regulation</keyword>
<dbReference type="PROSITE" id="PS01124">
    <property type="entry name" value="HTH_ARAC_FAMILY_2"/>
    <property type="match status" value="1"/>
</dbReference>
<accession>A0ABY3VSS7</accession>
<organism evidence="5 6">
    <name type="scientific">Mycobacterium paraterrae</name>
    <dbReference type="NCBI Taxonomy" id="577492"/>
    <lineage>
        <taxon>Bacteria</taxon>
        <taxon>Bacillati</taxon>
        <taxon>Actinomycetota</taxon>
        <taxon>Actinomycetes</taxon>
        <taxon>Mycobacteriales</taxon>
        <taxon>Mycobacteriaceae</taxon>
        <taxon>Mycobacterium</taxon>
    </lineage>
</organism>
<dbReference type="SUPFAM" id="SSF46689">
    <property type="entry name" value="Homeodomain-like"/>
    <property type="match status" value="1"/>
</dbReference>
<dbReference type="InterPro" id="IPR050204">
    <property type="entry name" value="AraC_XylS_family_regulators"/>
</dbReference>
<dbReference type="Proteomes" id="UP001055336">
    <property type="component" value="Chromosome"/>
</dbReference>
<evidence type="ECO:0000256" key="3">
    <source>
        <dbReference type="ARBA" id="ARBA00023163"/>
    </source>
</evidence>
<evidence type="ECO:0000256" key="2">
    <source>
        <dbReference type="ARBA" id="ARBA00023125"/>
    </source>
</evidence>
<evidence type="ECO:0000259" key="4">
    <source>
        <dbReference type="PROSITE" id="PS01124"/>
    </source>
</evidence>
<dbReference type="InterPro" id="IPR018060">
    <property type="entry name" value="HTH_AraC"/>
</dbReference>
<feature type="domain" description="HTH araC/xylS-type" evidence="4">
    <location>
        <begin position="142"/>
        <end position="247"/>
    </location>
</feature>
<dbReference type="Pfam" id="PF12833">
    <property type="entry name" value="HTH_18"/>
    <property type="match status" value="1"/>
</dbReference>
<keyword evidence="3" id="KW-0804">Transcription</keyword>
<evidence type="ECO:0000256" key="1">
    <source>
        <dbReference type="ARBA" id="ARBA00023015"/>
    </source>
</evidence>
<name>A0ABY3VSS7_9MYCO</name>
<dbReference type="PANTHER" id="PTHR46796">
    <property type="entry name" value="HTH-TYPE TRANSCRIPTIONAL ACTIVATOR RHAS-RELATED"/>
    <property type="match status" value="1"/>
</dbReference>
<gene>
    <name evidence="5" type="ORF">MKK62_24240</name>
</gene>
<evidence type="ECO:0000313" key="5">
    <source>
        <dbReference type="EMBL" id="UMB72513.1"/>
    </source>
</evidence>
<keyword evidence="2" id="KW-0238">DNA-binding</keyword>
<keyword evidence="6" id="KW-1185">Reference proteome</keyword>
<evidence type="ECO:0000313" key="6">
    <source>
        <dbReference type="Proteomes" id="UP001055336"/>
    </source>
</evidence>
<dbReference type="RefSeq" id="WP_240264217.1">
    <property type="nucleotide sequence ID" value="NZ_CP092488.2"/>
</dbReference>
<proteinExistence type="predicted"/>
<dbReference type="SMART" id="SM00342">
    <property type="entry name" value="HTH_ARAC"/>
    <property type="match status" value="1"/>
</dbReference>
<dbReference type="PANTHER" id="PTHR46796:SF15">
    <property type="entry name" value="BLL1074 PROTEIN"/>
    <property type="match status" value="1"/>
</dbReference>
<sequence length="267" mass="28964">MVGYRSMQNPGALHRGMPSSTLTFIVSLDDGVEAAETAEALSTARPNPLLLSGLHVKPAYVRQRRGQTGVQIAVHPLAARSLFGAPSAELSAGAWDATAILGRDGTRLQQRISEARSWDEAFGGIAEYLATGWRDDPAVRPEVAQAWHLLQLSGGRVAVGTLADRVGVSARHLTTLFHREVGRSPKTVAMLMRFERATARIADSVRRRHATVDLAAVAASTGYSDQAHLTREFARFAGASPGRWIAEEFRNIQDGGHRPRTDCEHDL</sequence>
<dbReference type="Gene3D" id="1.10.10.60">
    <property type="entry name" value="Homeodomain-like"/>
    <property type="match status" value="1"/>
</dbReference>
<protein>
    <submittedName>
        <fullName evidence="5">Helix-turn-helix domain-containing protein</fullName>
    </submittedName>
</protein>
<dbReference type="EMBL" id="CP092488">
    <property type="protein sequence ID" value="UMB72513.1"/>
    <property type="molecule type" value="Genomic_DNA"/>
</dbReference>